<keyword evidence="3" id="KW-1185">Reference proteome</keyword>
<sequence>MTRHRRTRRFLAPLLALAAISFAAVCPANELMDQRNRVREGLRDLRQQGYVMPEIGDMETYDPKTIAAADAIMAGQGDPCLKAISTSLYLDAHMNETSLEARVTDFLKPGAGGLGKQMFDIWIWPDEYAKSGTVLDMLSFRKSANVVGLIGDMANLASTYDAFVEQGRRAAAMREEAWVQEVVQQSIDNKWDEATVDLARSRTMDRMKRVIDTIPGIEADAESALATSEDAYRVRLSMAESNYEVAVRQVETSGASGPTLQIKLANARNAFVAEKQEILEQRAARFAEIMGQHDRRLSDALLAIAKARVQINSIERYSRPIALGRCDKIKKTGPLDKGRPCAPGDVICQIADLPHDQMLATLKALNVPVSEEFLGCVCHRAGYGSPGTAQYYHPDTIGEYDRRYSCNHPGPPCIVSGYGCTRHDMPNSSKIWKGCALEAAKDGSVPVTDRIVEALRARAGVK</sequence>
<dbReference type="EMBL" id="SLWW01000011">
    <property type="protein sequence ID" value="TCO70153.1"/>
    <property type="molecule type" value="Genomic_DNA"/>
</dbReference>
<name>A0A4R2K9R4_9RHOB</name>
<accession>A0A4R2K9R4</accession>
<proteinExistence type="predicted"/>
<reference evidence="2 3" key="1">
    <citation type="submission" date="2019-03" db="EMBL/GenBank/DDBJ databases">
        <title>Genomic Encyclopedia of Type Strains, Phase IV (KMG-IV): sequencing the most valuable type-strain genomes for metagenomic binning, comparative biology and taxonomic classification.</title>
        <authorList>
            <person name="Goeker M."/>
        </authorList>
    </citation>
    <scope>NUCLEOTIDE SEQUENCE [LARGE SCALE GENOMIC DNA]</scope>
    <source>
        <strain evidence="2 3">DSM 4868</strain>
    </source>
</reference>
<keyword evidence="1" id="KW-0732">Signal</keyword>
<dbReference type="OrthoDB" id="7847277at2"/>
<feature type="signal peptide" evidence="1">
    <location>
        <begin position="1"/>
        <end position="23"/>
    </location>
</feature>
<dbReference type="RefSeq" id="WP_132545847.1">
    <property type="nucleotide sequence ID" value="NZ_SLWW01000011.1"/>
</dbReference>
<dbReference type="AlphaFoldDB" id="A0A4R2K9R4"/>
<dbReference type="Proteomes" id="UP000295142">
    <property type="component" value="Unassembled WGS sequence"/>
</dbReference>
<organism evidence="2 3">
    <name type="scientific">Rhodovulum euryhalinum</name>
    <dbReference type="NCBI Taxonomy" id="35805"/>
    <lineage>
        <taxon>Bacteria</taxon>
        <taxon>Pseudomonadati</taxon>
        <taxon>Pseudomonadota</taxon>
        <taxon>Alphaproteobacteria</taxon>
        <taxon>Rhodobacterales</taxon>
        <taxon>Paracoccaceae</taxon>
        <taxon>Rhodovulum</taxon>
    </lineage>
</organism>
<gene>
    <name evidence="2" type="ORF">EV655_11195</name>
</gene>
<evidence type="ECO:0000256" key="1">
    <source>
        <dbReference type="SAM" id="SignalP"/>
    </source>
</evidence>
<evidence type="ECO:0000313" key="2">
    <source>
        <dbReference type="EMBL" id="TCO70153.1"/>
    </source>
</evidence>
<evidence type="ECO:0000313" key="3">
    <source>
        <dbReference type="Proteomes" id="UP000295142"/>
    </source>
</evidence>
<comment type="caution">
    <text evidence="2">The sequence shown here is derived from an EMBL/GenBank/DDBJ whole genome shotgun (WGS) entry which is preliminary data.</text>
</comment>
<feature type="chain" id="PRO_5021025237" evidence="1">
    <location>
        <begin position="24"/>
        <end position="462"/>
    </location>
</feature>
<protein>
    <submittedName>
        <fullName evidence="2">Uncharacterized protein</fullName>
    </submittedName>
</protein>